<gene>
    <name evidence="12" type="ordered locus">AMIS_40480</name>
</gene>
<evidence type="ECO:0000256" key="4">
    <source>
        <dbReference type="ARBA" id="ARBA00022737"/>
    </source>
</evidence>
<keyword evidence="6" id="KW-0418">Kinase</keyword>
<keyword evidence="7" id="KW-0067">ATP-binding</keyword>
<dbReference type="InterPro" id="IPR020859">
    <property type="entry name" value="ROC"/>
</dbReference>
<dbReference type="Proteomes" id="UP000007882">
    <property type="component" value="Chromosome"/>
</dbReference>
<comment type="catalytic activity">
    <reaction evidence="9">
        <text>L-threonyl-[protein] + ATP = O-phospho-L-threonyl-[protein] + ADP + H(+)</text>
        <dbReference type="Rhea" id="RHEA:46608"/>
        <dbReference type="Rhea" id="RHEA-COMP:11060"/>
        <dbReference type="Rhea" id="RHEA-COMP:11605"/>
        <dbReference type="ChEBI" id="CHEBI:15378"/>
        <dbReference type="ChEBI" id="CHEBI:30013"/>
        <dbReference type="ChEBI" id="CHEBI:30616"/>
        <dbReference type="ChEBI" id="CHEBI:61977"/>
        <dbReference type="ChEBI" id="CHEBI:456216"/>
        <dbReference type="EC" id="2.7.11.1"/>
    </reaction>
</comment>
<name>I0H8D1_ACTM4</name>
<dbReference type="KEGG" id="ams:AMIS_40480"/>
<dbReference type="InterPro" id="IPR027417">
    <property type="entry name" value="P-loop_NTPase"/>
</dbReference>
<dbReference type="RefSeq" id="WP_014444162.1">
    <property type="nucleotide sequence ID" value="NC_017093.1"/>
</dbReference>
<evidence type="ECO:0000256" key="1">
    <source>
        <dbReference type="ARBA" id="ARBA00012513"/>
    </source>
</evidence>
<dbReference type="GO" id="GO:0016301">
    <property type="term" value="F:kinase activity"/>
    <property type="evidence" value="ECO:0007669"/>
    <property type="project" value="UniProtKB-KW"/>
</dbReference>
<evidence type="ECO:0000256" key="2">
    <source>
        <dbReference type="ARBA" id="ARBA00022614"/>
    </source>
</evidence>
<evidence type="ECO:0000256" key="9">
    <source>
        <dbReference type="ARBA" id="ARBA00047899"/>
    </source>
</evidence>
<dbReference type="SMART" id="SM00175">
    <property type="entry name" value="RAB"/>
    <property type="match status" value="1"/>
</dbReference>
<dbReference type="STRING" id="512565.AMIS_40480"/>
<evidence type="ECO:0000256" key="8">
    <source>
        <dbReference type="ARBA" id="ARBA00023134"/>
    </source>
</evidence>
<keyword evidence="3" id="KW-0808">Transferase</keyword>
<dbReference type="eggNOG" id="COG4886">
    <property type="taxonomic scope" value="Bacteria"/>
</dbReference>
<keyword evidence="5" id="KW-0547">Nucleotide-binding</keyword>
<reference evidence="12 13" key="1">
    <citation type="submission" date="2012-02" db="EMBL/GenBank/DDBJ databases">
        <title>Complete genome sequence of Actinoplanes missouriensis 431 (= NBRC 102363).</title>
        <authorList>
            <person name="Ohnishi Y."/>
            <person name="Ishikawa J."/>
            <person name="Sekine M."/>
            <person name="Hosoyama A."/>
            <person name="Harada T."/>
            <person name="Narita H."/>
            <person name="Hata T."/>
            <person name="Konno Y."/>
            <person name="Tutikane K."/>
            <person name="Fujita N."/>
            <person name="Horinouchi S."/>
            <person name="Hayakawa M."/>
        </authorList>
    </citation>
    <scope>NUCLEOTIDE SEQUENCE [LARGE SCALE GENOMIC DNA]</scope>
    <source>
        <strain evidence="13">ATCC 14538 / DSM 43046 / CBS 188.64 / JCM 3121 / NBRC 102363 / NCIMB 12654 / NRRL B-3342 / UNCC 431</strain>
    </source>
</reference>
<dbReference type="Gene3D" id="3.30.310.200">
    <property type="match status" value="1"/>
</dbReference>
<dbReference type="AlphaFoldDB" id="I0H8D1"/>
<dbReference type="Gene3D" id="1.10.10.2200">
    <property type="match status" value="1"/>
</dbReference>
<dbReference type="eggNOG" id="COG1100">
    <property type="taxonomic scope" value="Bacteria"/>
</dbReference>
<dbReference type="InterPro" id="IPR050715">
    <property type="entry name" value="LRR-SigEffector_domain"/>
</dbReference>
<dbReference type="SUPFAM" id="SSF52058">
    <property type="entry name" value="L domain-like"/>
    <property type="match status" value="1"/>
</dbReference>
<evidence type="ECO:0000256" key="6">
    <source>
        <dbReference type="ARBA" id="ARBA00022777"/>
    </source>
</evidence>
<evidence type="ECO:0000256" key="10">
    <source>
        <dbReference type="ARBA" id="ARBA00048679"/>
    </source>
</evidence>
<dbReference type="InterPro" id="IPR036388">
    <property type="entry name" value="WH-like_DNA-bd_sf"/>
</dbReference>
<dbReference type="Pfam" id="PF25497">
    <property type="entry name" value="COR-B"/>
    <property type="match status" value="1"/>
</dbReference>
<protein>
    <recommendedName>
        <fullName evidence="1">non-specific serine/threonine protein kinase</fullName>
        <ecNumber evidence="1">2.7.11.1</ecNumber>
    </recommendedName>
</protein>
<dbReference type="EC" id="2.7.11.1" evidence="1"/>
<dbReference type="SUPFAM" id="SSF52540">
    <property type="entry name" value="P-loop containing nucleoside triphosphate hydrolases"/>
    <property type="match status" value="1"/>
</dbReference>
<keyword evidence="8" id="KW-0342">GTP-binding</keyword>
<dbReference type="InterPro" id="IPR003591">
    <property type="entry name" value="Leu-rich_rpt_typical-subtyp"/>
</dbReference>
<dbReference type="Gene3D" id="1.10.10.10">
    <property type="entry name" value="Winged helix-like DNA-binding domain superfamily/Winged helix DNA-binding domain"/>
    <property type="match status" value="1"/>
</dbReference>
<evidence type="ECO:0000313" key="12">
    <source>
        <dbReference type="EMBL" id="BAL89268.1"/>
    </source>
</evidence>
<dbReference type="PRINTS" id="PR00449">
    <property type="entry name" value="RASTRNSFRMNG"/>
</dbReference>
<dbReference type="Gene3D" id="3.80.10.10">
    <property type="entry name" value="Ribonuclease Inhibitor"/>
    <property type="match status" value="1"/>
</dbReference>
<evidence type="ECO:0000256" key="3">
    <source>
        <dbReference type="ARBA" id="ARBA00022679"/>
    </source>
</evidence>
<dbReference type="PATRIC" id="fig|512565.3.peg.4034"/>
<comment type="catalytic activity">
    <reaction evidence="10">
        <text>L-seryl-[protein] + ATP = O-phospho-L-seryl-[protein] + ADP + H(+)</text>
        <dbReference type="Rhea" id="RHEA:17989"/>
        <dbReference type="Rhea" id="RHEA-COMP:9863"/>
        <dbReference type="Rhea" id="RHEA-COMP:11604"/>
        <dbReference type="ChEBI" id="CHEBI:15378"/>
        <dbReference type="ChEBI" id="CHEBI:29999"/>
        <dbReference type="ChEBI" id="CHEBI:30616"/>
        <dbReference type="ChEBI" id="CHEBI:83421"/>
        <dbReference type="ChEBI" id="CHEBI:456216"/>
        <dbReference type="EC" id="2.7.11.1"/>
    </reaction>
</comment>
<organism evidence="12 13">
    <name type="scientific">Actinoplanes missouriensis (strain ATCC 14538 / DSM 43046 / CBS 188.64 / JCM 3121 / NBRC 102363 / NCIMB 12654 / NRRL B-3342 / UNCC 431)</name>
    <dbReference type="NCBI Taxonomy" id="512565"/>
    <lineage>
        <taxon>Bacteria</taxon>
        <taxon>Bacillati</taxon>
        <taxon>Actinomycetota</taxon>
        <taxon>Actinomycetes</taxon>
        <taxon>Micromonosporales</taxon>
        <taxon>Micromonosporaceae</taxon>
        <taxon>Actinoplanes</taxon>
    </lineage>
</organism>
<keyword evidence="13" id="KW-1185">Reference proteome</keyword>
<keyword evidence="4" id="KW-0677">Repeat</keyword>
<dbReference type="GO" id="GO:0005524">
    <property type="term" value="F:ATP binding"/>
    <property type="evidence" value="ECO:0007669"/>
    <property type="project" value="UniProtKB-KW"/>
</dbReference>
<dbReference type="SMART" id="SM00369">
    <property type="entry name" value="LRR_TYP"/>
    <property type="match status" value="3"/>
</dbReference>
<evidence type="ECO:0000256" key="7">
    <source>
        <dbReference type="ARBA" id="ARBA00022840"/>
    </source>
</evidence>
<dbReference type="Pfam" id="PF08477">
    <property type="entry name" value="Roc"/>
    <property type="match status" value="1"/>
</dbReference>
<dbReference type="EMBL" id="AP012319">
    <property type="protein sequence ID" value="BAL89268.1"/>
    <property type="molecule type" value="Genomic_DNA"/>
</dbReference>
<accession>I0H8D1</accession>
<dbReference type="InterPro" id="IPR057263">
    <property type="entry name" value="COR-B"/>
</dbReference>
<proteinExistence type="predicted"/>
<dbReference type="PANTHER" id="PTHR45752">
    <property type="entry name" value="LEUCINE-RICH REPEAT-CONTAINING"/>
    <property type="match status" value="1"/>
</dbReference>
<evidence type="ECO:0000259" key="11">
    <source>
        <dbReference type="PROSITE" id="PS51424"/>
    </source>
</evidence>
<sequence length="979" mass="110466">MPRSVLDLIHQAAALDRTMLSLAGTRETVLPPEIGRIRHLKSLDIHNSSIQALPPEIGELSDLEGINAHESRLRTLPPEIGRLRKLERLDVQGCPLEQLPEELWDCTSLQVLALGGRFRQLPPGIQKLGNLTRLDIEASCRLDWLPRGFSSLPRLTVLTLPPSADGTLPPQVFKLPNLARLTVVGGGPLHLSAEVGDLTRLRELDLTAVVVTDLPTELADLPHLHTLRLRPQALAEPLGDLYSRGLHALISYLRDEGRDGVPLYEIKVLLVGEGEVGKSSLVDSFQGRPFITGRPTTHGIELSTLQLPHPELPDVDITLRFWDFGGQEVYRITHQFFFSRRSLYLLVWKPRQGQEENAIEFWLRLIRLRLGRDAQVMIVATHGDERQPEIDLPHLRAKFAPSLIGQWVVDNSSGSGMPDILRELALQASRYPQMGRRLSKRWVAVRDSLAFLDEPQIPYRRYHEICQEHSLDAEAERTLIELLHDLGNVVHFSEIDGLRDIIVLQPEWLTKAIGYVLEDRRTRADGGVLDHARLREIWQSPDPSREQYPAEHHPYFLRLMEKFDVSYRLPDSDKSLVAQLVPYERPELKWRTTPLVPGGTSEVSLICELADEVPGLVAWLTVRNFRFSTGFHWRRGVFLRHSAYNLEALIELIDDKRLSLIVKGPSPIYFFSIMRDAIEDLLRSRWPGLRYQLLVPCPNSLKGAPCTGTFPLSTLDGLFQNGREVVTCHTCLREMALTSVLIGFPDTYESGPTILSRQEHRIDALARSISQVSASVSQVEEIASETALMLHTVRRMLATEVADCPALISIAPINRARLNPARLLSQRFVLSLWCEFPESQHRCDNGEYRFEQTREWFVRAEPYLVRLSTILRIMPMAGAMAGLLGVVDTGRTNEMKRLKAEIDLMGATANLLPATAGEHKTPAGVSDEVSGFRAVRELLLQLDPARQFGGLRRVVSESGDFLWMCADHYRIYDPGLPKL</sequence>
<dbReference type="Gene3D" id="3.40.50.300">
    <property type="entry name" value="P-loop containing nucleotide triphosphate hydrolases"/>
    <property type="match status" value="1"/>
</dbReference>
<dbReference type="PROSITE" id="PS51424">
    <property type="entry name" value="ROC"/>
    <property type="match status" value="1"/>
</dbReference>
<dbReference type="HOGENOM" id="CLU_006878_0_0_11"/>
<dbReference type="InterPro" id="IPR032675">
    <property type="entry name" value="LRR_dom_sf"/>
</dbReference>
<dbReference type="PANTHER" id="PTHR45752:SF187">
    <property type="entry name" value="LEUCINE-RICH REPEAT AND IQ DOMAIN-CONTAINING PROTEIN 4"/>
    <property type="match status" value="1"/>
</dbReference>
<dbReference type="Pfam" id="PF16095">
    <property type="entry name" value="COR-A"/>
    <property type="match status" value="1"/>
</dbReference>
<feature type="domain" description="Roc" evidence="11">
    <location>
        <begin position="259"/>
        <end position="431"/>
    </location>
</feature>
<keyword evidence="2" id="KW-0433">Leucine-rich repeat</keyword>
<evidence type="ECO:0000313" key="13">
    <source>
        <dbReference type="Proteomes" id="UP000007882"/>
    </source>
</evidence>
<dbReference type="InterPro" id="IPR032171">
    <property type="entry name" value="COR-A"/>
</dbReference>
<evidence type="ECO:0000256" key="5">
    <source>
        <dbReference type="ARBA" id="ARBA00022741"/>
    </source>
</evidence>